<dbReference type="Proteomes" id="UP000324222">
    <property type="component" value="Unassembled WGS sequence"/>
</dbReference>
<feature type="region of interest" description="Disordered" evidence="1">
    <location>
        <begin position="1"/>
        <end position="46"/>
    </location>
</feature>
<gene>
    <name evidence="2" type="ORF">E2C01_036217</name>
</gene>
<evidence type="ECO:0000313" key="3">
    <source>
        <dbReference type="Proteomes" id="UP000324222"/>
    </source>
</evidence>
<sequence>MEKTEAPTGRSAARETEQDEEEGGREMGGVNSISAPPQLCPRPDPVLLRPAPTPRVFACLLHSLSPRNPRRCWVTIGRGTVFTGEACSGSVKGVGCRVQGVAREGNAPGMLTKDDRKQSRAWDDKGKIKTRGHSDHGGVLWAKTPRQRTCHDDTHNNYRRTHSPTHPPTTCLTSSRWAGDYFPDEGRD</sequence>
<feature type="compositionally biased region" description="Basic and acidic residues" evidence="1">
    <location>
        <begin position="112"/>
        <end position="136"/>
    </location>
</feature>
<reference evidence="2 3" key="1">
    <citation type="submission" date="2019-05" db="EMBL/GenBank/DDBJ databases">
        <title>Another draft genome of Portunus trituberculatus and its Hox gene families provides insights of decapod evolution.</title>
        <authorList>
            <person name="Jeong J.-H."/>
            <person name="Song I."/>
            <person name="Kim S."/>
            <person name="Choi T."/>
            <person name="Kim D."/>
            <person name="Ryu S."/>
            <person name="Kim W."/>
        </authorList>
    </citation>
    <scope>NUCLEOTIDE SEQUENCE [LARGE SCALE GENOMIC DNA]</scope>
    <source>
        <tissue evidence="2">Muscle</tissue>
    </source>
</reference>
<evidence type="ECO:0000313" key="2">
    <source>
        <dbReference type="EMBL" id="MPC42594.1"/>
    </source>
</evidence>
<feature type="region of interest" description="Disordered" evidence="1">
    <location>
        <begin position="107"/>
        <end position="188"/>
    </location>
</feature>
<proteinExistence type="predicted"/>
<organism evidence="2 3">
    <name type="scientific">Portunus trituberculatus</name>
    <name type="common">Swimming crab</name>
    <name type="synonym">Neptunus trituberculatus</name>
    <dbReference type="NCBI Taxonomy" id="210409"/>
    <lineage>
        <taxon>Eukaryota</taxon>
        <taxon>Metazoa</taxon>
        <taxon>Ecdysozoa</taxon>
        <taxon>Arthropoda</taxon>
        <taxon>Crustacea</taxon>
        <taxon>Multicrustacea</taxon>
        <taxon>Malacostraca</taxon>
        <taxon>Eumalacostraca</taxon>
        <taxon>Eucarida</taxon>
        <taxon>Decapoda</taxon>
        <taxon>Pleocyemata</taxon>
        <taxon>Brachyura</taxon>
        <taxon>Eubrachyura</taxon>
        <taxon>Portunoidea</taxon>
        <taxon>Portunidae</taxon>
        <taxon>Portuninae</taxon>
        <taxon>Portunus</taxon>
    </lineage>
</organism>
<dbReference type="EMBL" id="VSRR010005495">
    <property type="protein sequence ID" value="MPC42594.1"/>
    <property type="molecule type" value="Genomic_DNA"/>
</dbReference>
<evidence type="ECO:0000256" key="1">
    <source>
        <dbReference type="SAM" id="MobiDB-lite"/>
    </source>
</evidence>
<accession>A0A5B7FDM6</accession>
<protein>
    <submittedName>
        <fullName evidence="2">Uncharacterized protein</fullName>
    </submittedName>
</protein>
<name>A0A5B7FDM6_PORTR</name>
<dbReference type="AlphaFoldDB" id="A0A5B7FDM6"/>
<keyword evidence="3" id="KW-1185">Reference proteome</keyword>
<comment type="caution">
    <text evidence="2">The sequence shown here is derived from an EMBL/GenBank/DDBJ whole genome shotgun (WGS) entry which is preliminary data.</text>
</comment>